<proteinExistence type="predicted"/>
<accession>A0A8X8VWL0</accession>
<sequence length="162" mass="18302">MMLDFLRDKESGERIRLDNLLADFVEIAADLIQRKNIGIYLTNIYHAIGKLRKTRKRIMEFGAGEGLIRTQSVEGGDELGVMVGLEKDVQQLIGRVIQASYTSTKEVLVKLVQQLLEHDGDGDSLVVEEMDNQNMDFESFSIDLASSGTFVYISYLKLIMHD</sequence>
<evidence type="ECO:0000313" key="2">
    <source>
        <dbReference type="Proteomes" id="UP000298416"/>
    </source>
</evidence>
<protein>
    <submittedName>
        <fullName evidence="1">Uncharacterized protein</fullName>
    </submittedName>
</protein>
<keyword evidence="2" id="KW-1185">Reference proteome</keyword>
<dbReference type="Proteomes" id="UP000298416">
    <property type="component" value="Unassembled WGS sequence"/>
</dbReference>
<gene>
    <name evidence="1" type="ORF">SASPL_156502</name>
</gene>
<comment type="caution">
    <text evidence="1">The sequence shown here is derived from an EMBL/GenBank/DDBJ whole genome shotgun (WGS) entry which is preliminary data.</text>
</comment>
<dbReference type="EMBL" id="PNBA02000416">
    <property type="protein sequence ID" value="KAG6383736.1"/>
    <property type="molecule type" value="Genomic_DNA"/>
</dbReference>
<name>A0A8X8VWL0_SALSN</name>
<reference evidence="1" key="2">
    <citation type="submission" date="2020-08" db="EMBL/GenBank/DDBJ databases">
        <title>Plant Genome Project.</title>
        <authorList>
            <person name="Zhang R.-G."/>
        </authorList>
    </citation>
    <scope>NUCLEOTIDE SEQUENCE</scope>
    <source>
        <strain evidence="1">Huo1</strain>
        <tissue evidence="1">Leaf</tissue>
    </source>
</reference>
<reference evidence="1" key="1">
    <citation type="submission" date="2018-01" db="EMBL/GenBank/DDBJ databases">
        <authorList>
            <person name="Mao J.F."/>
        </authorList>
    </citation>
    <scope>NUCLEOTIDE SEQUENCE</scope>
    <source>
        <strain evidence="1">Huo1</strain>
        <tissue evidence="1">Leaf</tissue>
    </source>
</reference>
<evidence type="ECO:0000313" key="1">
    <source>
        <dbReference type="EMBL" id="KAG6383736.1"/>
    </source>
</evidence>
<dbReference type="AlphaFoldDB" id="A0A8X8VWL0"/>
<organism evidence="1">
    <name type="scientific">Salvia splendens</name>
    <name type="common">Scarlet sage</name>
    <dbReference type="NCBI Taxonomy" id="180675"/>
    <lineage>
        <taxon>Eukaryota</taxon>
        <taxon>Viridiplantae</taxon>
        <taxon>Streptophyta</taxon>
        <taxon>Embryophyta</taxon>
        <taxon>Tracheophyta</taxon>
        <taxon>Spermatophyta</taxon>
        <taxon>Magnoliopsida</taxon>
        <taxon>eudicotyledons</taxon>
        <taxon>Gunneridae</taxon>
        <taxon>Pentapetalae</taxon>
        <taxon>asterids</taxon>
        <taxon>lamiids</taxon>
        <taxon>Lamiales</taxon>
        <taxon>Lamiaceae</taxon>
        <taxon>Nepetoideae</taxon>
        <taxon>Mentheae</taxon>
        <taxon>Salviinae</taxon>
        <taxon>Salvia</taxon>
        <taxon>Salvia subgen. Calosphace</taxon>
        <taxon>core Calosphace</taxon>
    </lineage>
</organism>